<dbReference type="RefSeq" id="XP_002736067.1">
    <property type="nucleotide sequence ID" value="XM_002736021.2"/>
</dbReference>
<protein>
    <recommendedName>
        <fullName evidence="3">DAZ-associated protein 2</fullName>
    </recommendedName>
    <alternativeName>
        <fullName evidence="8">Deleted in azoospermia-associated protein 2</fullName>
    </alternativeName>
    <alternativeName>
        <fullName evidence="9">Proline-rich transcript in brain protein</fullName>
    </alternativeName>
</protein>
<evidence type="ECO:0000256" key="7">
    <source>
        <dbReference type="ARBA" id="ARBA00023242"/>
    </source>
</evidence>
<organism evidence="12 13">
    <name type="scientific">Saccoglossus kowalevskii</name>
    <name type="common">Acorn worm</name>
    <dbReference type="NCBI Taxonomy" id="10224"/>
    <lineage>
        <taxon>Eukaryota</taxon>
        <taxon>Metazoa</taxon>
        <taxon>Hemichordata</taxon>
        <taxon>Enteropneusta</taxon>
        <taxon>Harrimaniidae</taxon>
        <taxon>Saccoglossus</taxon>
    </lineage>
</organism>
<evidence type="ECO:0000256" key="8">
    <source>
        <dbReference type="ARBA" id="ARBA00032174"/>
    </source>
</evidence>
<accession>A0ABM0GS13</accession>
<dbReference type="PANTHER" id="PTHR31638">
    <property type="entry name" value="DAZ-ASSOCIATED PROTEIN 2"/>
    <property type="match status" value="1"/>
</dbReference>
<feature type="compositionally biased region" description="Low complexity" evidence="11">
    <location>
        <begin position="7"/>
        <end position="55"/>
    </location>
</feature>
<evidence type="ECO:0000256" key="5">
    <source>
        <dbReference type="ARBA" id="ARBA00022553"/>
    </source>
</evidence>
<evidence type="ECO:0000256" key="1">
    <source>
        <dbReference type="ARBA" id="ARBA00004210"/>
    </source>
</evidence>
<sequence length="157" mass="16989">MSNNEKQGQYPPQQQQQQPHQPYQVYPAAPAYPTGTGQYPMYAMPQQQQPAGGFPQEPPPPYTPPQQQQYGQMGGYPHQQPYQQQPYPAPNSTVVVPNAFDAGARFGVGSSVNIPPPPPGVAPNAAQMAQSQGQNVQLGQRQGNWMSGGSDGGSVWW</sequence>
<gene>
    <name evidence="13" type="primary">LOC100373571</name>
</gene>
<keyword evidence="5" id="KW-0597">Phosphoprotein</keyword>
<evidence type="ECO:0000256" key="9">
    <source>
        <dbReference type="ARBA" id="ARBA00034352"/>
    </source>
</evidence>
<evidence type="ECO:0000313" key="12">
    <source>
        <dbReference type="Proteomes" id="UP000694865"/>
    </source>
</evidence>
<keyword evidence="12" id="KW-1185">Reference proteome</keyword>
<evidence type="ECO:0000256" key="4">
    <source>
        <dbReference type="ARBA" id="ARBA00022490"/>
    </source>
</evidence>
<comment type="subcellular location">
    <subcellularLocation>
        <location evidence="1">Cytoplasm</location>
        <location evidence="1">Stress granule</location>
    </subcellularLocation>
    <subcellularLocation>
        <location evidence="2">Nucleus speckle</location>
    </subcellularLocation>
</comment>
<comment type="function">
    <text evidence="10">In unstressed cells, promotes SIAH1-mediated polyubiquitination and degradation of the serine/threonine-protein kinase HIPK2, probably by acting as a loading factor that potentiates complex formation between HIPK2 and ubiquitin ligase SIAH1. In response to DNA damage, localizes to the nucleus following phosphorylation by HIPK2 and modulates the expression of a subset of TP53/p53 target genes by binding to TP53 at target gene promoters. This limits the expression of a number of cell death-mediating TP53 target genes, reducing DNA damage-induced cell death. Enhances the binding of transcription factor TCF7L2/TCF4, a Wnt signaling pathway effector, to the promoters of target genes. Plays a role in stress granule formation.</text>
</comment>
<keyword evidence="6" id="KW-0832">Ubl conjugation</keyword>
<evidence type="ECO:0000256" key="6">
    <source>
        <dbReference type="ARBA" id="ARBA00022843"/>
    </source>
</evidence>
<evidence type="ECO:0000256" key="3">
    <source>
        <dbReference type="ARBA" id="ARBA00014066"/>
    </source>
</evidence>
<evidence type="ECO:0000313" key="13">
    <source>
        <dbReference type="RefSeq" id="XP_002736067.1"/>
    </source>
</evidence>
<dbReference type="PANTHER" id="PTHR31638:SF3">
    <property type="entry name" value="DAZ-ASSOCIATED PROTEIN 2"/>
    <property type="match status" value="1"/>
</dbReference>
<dbReference type="GeneID" id="100373571"/>
<evidence type="ECO:0000256" key="10">
    <source>
        <dbReference type="ARBA" id="ARBA00045449"/>
    </source>
</evidence>
<reference evidence="13" key="1">
    <citation type="submission" date="2025-08" db="UniProtKB">
        <authorList>
            <consortium name="RefSeq"/>
        </authorList>
    </citation>
    <scope>IDENTIFICATION</scope>
    <source>
        <tissue evidence="13">Testes</tissue>
    </source>
</reference>
<keyword evidence="4" id="KW-0963">Cytoplasm</keyword>
<dbReference type="Pfam" id="PF11029">
    <property type="entry name" value="DAZAP2"/>
    <property type="match status" value="1"/>
</dbReference>
<evidence type="ECO:0000256" key="2">
    <source>
        <dbReference type="ARBA" id="ARBA00004324"/>
    </source>
</evidence>
<feature type="compositionally biased region" description="Low complexity" evidence="11">
    <location>
        <begin position="65"/>
        <end position="86"/>
    </location>
</feature>
<dbReference type="InterPro" id="IPR022730">
    <property type="entry name" value="DAZ_assoc-2"/>
</dbReference>
<proteinExistence type="predicted"/>
<name>A0ABM0GS13_SACKO</name>
<feature type="region of interest" description="Disordered" evidence="11">
    <location>
        <begin position="109"/>
        <end position="157"/>
    </location>
</feature>
<evidence type="ECO:0000256" key="11">
    <source>
        <dbReference type="SAM" id="MobiDB-lite"/>
    </source>
</evidence>
<dbReference type="Proteomes" id="UP000694865">
    <property type="component" value="Unplaced"/>
</dbReference>
<feature type="region of interest" description="Disordered" evidence="11">
    <location>
        <begin position="1"/>
        <end position="95"/>
    </location>
</feature>
<keyword evidence="7" id="KW-0539">Nucleus</keyword>
<feature type="compositionally biased region" description="Polar residues" evidence="11">
    <location>
        <begin position="127"/>
        <end position="147"/>
    </location>
</feature>